<dbReference type="SMART" id="SM00052">
    <property type="entry name" value="EAL"/>
    <property type="match status" value="1"/>
</dbReference>
<dbReference type="PROSITE" id="PS50883">
    <property type="entry name" value="EAL"/>
    <property type="match status" value="1"/>
</dbReference>
<reference evidence="3" key="1">
    <citation type="journal article" date="2021" name="PeerJ">
        <title>Extensive microbial diversity within the chicken gut microbiome revealed by metagenomics and culture.</title>
        <authorList>
            <person name="Gilroy R."/>
            <person name="Ravi A."/>
            <person name="Getino M."/>
            <person name="Pursley I."/>
            <person name="Horton D.L."/>
            <person name="Alikhan N.F."/>
            <person name="Baker D."/>
            <person name="Gharbi K."/>
            <person name="Hall N."/>
            <person name="Watson M."/>
            <person name="Adriaenssens E.M."/>
            <person name="Foster-Nyarko E."/>
            <person name="Jarju S."/>
            <person name="Secka A."/>
            <person name="Antonio M."/>
            <person name="Oren A."/>
            <person name="Chaudhuri R.R."/>
            <person name="La Ragione R."/>
            <person name="Hildebrand F."/>
            <person name="Pallen M.J."/>
        </authorList>
    </citation>
    <scope>NUCLEOTIDE SEQUENCE</scope>
    <source>
        <strain evidence="3">CHK171-7178</strain>
    </source>
</reference>
<gene>
    <name evidence="3" type="ORF">K8V56_08735</name>
</gene>
<dbReference type="PROSITE" id="PS50887">
    <property type="entry name" value="GGDEF"/>
    <property type="match status" value="1"/>
</dbReference>
<dbReference type="Pfam" id="PF00563">
    <property type="entry name" value="EAL"/>
    <property type="match status" value="1"/>
</dbReference>
<dbReference type="InterPro" id="IPR035919">
    <property type="entry name" value="EAL_sf"/>
</dbReference>
<evidence type="ECO:0000259" key="2">
    <source>
        <dbReference type="PROSITE" id="PS50887"/>
    </source>
</evidence>
<evidence type="ECO:0000259" key="1">
    <source>
        <dbReference type="PROSITE" id="PS50883"/>
    </source>
</evidence>
<dbReference type="Pfam" id="PF01590">
    <property type="entry name" value="GAF"/>
    <property type="match status" value="1"/>
</dbReference>
<dbReference type="CDD" id="cd01949">
    <property type="entry name" value="GGDEF"/>
    <property type="match status" value="1"/>
</dbReference>
<dbReference type="FunFam" id="3.20.20.450:FF:000001">
    <property type="entry name" value="Cyclic di-GMP phosphodiesterase yahA"/>
    <property type="match status" value="1"/>
</dbReference>
<comment type="caution">
    <text evidence="3">The sequence shown here is derived from an EMBL/GenBank/DDBJ whole genome shotgun (WGS) entry which is preliminary data.</text>
</comment>
<dbReference type="PANTHER" id="PTHR33121">
    <property type="entry name" value="CYCLIC DI-GMP PHOSPHODIESTERASE PDEF"/>
    <property type="match status" value="1"/>
</dbReference>
<dbReference type="CDD" id="cd01948">
    <property type="entry name" value="EAL"/>
    <property type="match status" value="1"/>
</dbReference>
<dbReference type="AlphaFoldDB" id="A0A921FZN6"/>
<organism evidence="3 4">
    <name type="scientific">Sporosarcina psychrophila</name>
    <name type="common">Bacillus psychrophilus</name>
    <dbReference type="NCBI Taxonomy" id="1476"/>
    <lineage>
        <taxon>Bacteria</taxon>
        <taxon>Bacillati</taxon>
        <taxon>Bacillota</taxon>
        <taxon>Bacilli</taxon>
        <taxon>Bacillales</taxon>
        <taxon>Caryophanaceae</taxon>
        <taxon>Sporosarcina</taxon>
    </lineage>
</organism>
<dbReference type="Pfam" id="PF00990">
    <property type="entry name" value="GGDEF"/>
    <property type="match status" value="1"/>
</dbReference>
<dbReference type="SMART" id="SM00267">
    <property type="entry name" value="GGDEF"/>
    <property type="match status" value="1"/>
</dbReference>
<dbReference type="PANTHER" id="PTHR33121:SF70">
    <property type="entry name" value="SIGNALING PROTEIN YKOW"/>
    <property type="match status" value="1"/>
</dbReference>
<feature type="domain" description="GGDEF" evidence="2">
    <location>
        <begin position="226"/>
        <end position="360"/>
    </location>
</feature>
<dbReference type="Gene3D" id="3.20.20.450">
    <property type="entry name" value="EAL domain"/>
    <property type="match status" value="1"/>
</dbReference>
<dbReference type="SUPFAM" id="SSF55073">
    <property type="entry name" value="Nucleotide cyclase"/>
    <property type="match status" value="1"/>
</dbReference>
<sequence>MERSIEMSIESANSVLEELHEQQQLLFSQAKQLKLTSDSIKPILEETCNRILEVMQCNRVSIWLFNEDRTSLTAQMICDHKTSNQASGDVLLQTDVPSYFEAIQRERTLAVEDVMANQATRDFEKAYFKEQIPISSILDASILLSRGIGGVLCCETEKRRSWTTFDKVVIASLADMLAFLFDRLYRLEVEEHVHTLAFTDTLTGLDNQHSFTEKATQQLQSLTGKERGIFIYMVLDQFTEVQGALGYDGGEQVLKKTAERLQFLFPEPALTGRIGFDHFIIFYPYTGNRATREMNLDFVAQVLREPMDIGGQEVYMTFSYGVSYFPDHVSNVKEGLQAAQMALGMGRNKSPRKARGVYKTGMRKSMKETMLSEMNLRKGLDFNEFRLFYQPQVNCNSGEVIGFEALIRWQHPERGLIFPGDFIELAESTGLITPIGEWVIKEAFNQLAIWKEQGQGHFTVSINLSPRHFLHPKLPACLMRYADETGVDPQKLILEITENVALEDHVAVKKRIHKLSDCGFAISIDDFGTGYSAFIYLQHFPIQEIKIDRQFISTLDEDPKSTAIIQTIISLAQSLGLRTIAEGVETEEQWNSLRAMGCDDIQGFYFSKPLPIEEINRLMALFIGEEKLYLPVK</sequence>
<dbReference type="GO" id="GO:0071111">
    <property type="term" value="F:cyclic-guanylate-specific phosphodiesterase activity"/>
    <property type="evidence" value="ECO:0007669"/>
    <property type="project" value="InterPro"/>
</dbReference>
<name>A0A921FZN6_SPOPS</name>
<proteinExistence type="predicted"/>
<dbReference type="EMBL" id="DYWT01000140">
    <property type="protein sequence ID" value="HJF31852.1"/>
    <property type="molecule type" value="Genomic_DNA"/>
</dbReference>
<dbReference type="Proteomes" id="UP000698173">
    <property type="component" value="Unassembled WGS sequence"/>
</dbReference>
<dbReference type="InterPro" id="IPR050706">
    <property type="entry name" value="Cyclic-di-GMP_PDE-like"/>
</dbReference>
<accession>A0A921FZN6</accession>
<dbReference type="NCBIfam" id="TIGR00254">
    <property type="entry name" value="GGDEF"/>
    <property type="match status" value="1"/>
</dbReference>
<dbReference type="InterPro" id="IPR001633">
    <property type="entry name" value="EAL_dom"/>
</dbReference>
<dbReference type="InterPro" id="IPR043128">
    <property type="entry name" value="Rev_trsase/Diguanyl_cyclase"/>
</dbReference>
<dbReference type="Gene3D" id="3.30.450.40">
    <property type="match status" value="1"/>
</dbReference>
<dbReference type="SUPFAM" id="SSF55781">
    <property type="entry name" value="GAF domain-like"/>
    <property type="match status" value="1"/>
</dbReference>
<evidence type="ECO:0000313" key="4">
    <source>
        <dbReference type="Proteomes" id="UP000698173"/>
    </source>
</evidence>
<dbReference type="InterPro" id="IPR029016">
    <property type="entry name" value="GAF-like_dom_sf"/>
</dbReference>
<reference evidence="3" key="2">
    <citation type="submission" date="2021-09" db="EMBL/GenBank/DDBJ databases">
        <authorList>
            <person name="Gilroy R."/>
        </authorList>
    </citation>
    <scope>NUCLEOTIDE SEQUENCE</scope>
    <source>
        <strain evidence="3">CHK171-7178</strain>
    </source>
</reference>
<evidence type="ECO:0000313" key="3">
    <source>
        <dbReference type="EMBL" id="HJF31852.1"/>
    </source>
</evidence>
<dbReference type="InterPro" id="IPR003018">
    <property type="entry name" value="GAF"/>
</dbReference>
<protein>
    <submittedName>
        <fullName evidence="3">GGDEF and EAL domain-containing protein</fullName>
    </submittedName>
</protein>
<dbReference type="Gene3D" id="3.30.70.270">
    <property type="match status" value="1"/>
</dbReference>
<dbReference type="InterPro" id="IPR029787">
    <property type="entry name" value="Nucleotide_cyclase"/>
</dbReference>
<dbReference type="SUPFAM" id="SSF141868">
    <property type="entry name" value="EAL domain-like"/>
    <property type="match status" value="1"/>
</dbReference>
<dbReference type="InterPro" id="IPR000160">
    <property type="entry name" value="GGDEF_dom"/>
</dbReference>
<feature type="domain" description="EAL" evidence="1">
    <location>
        <begin position="369"/>
        <end position="623"/>
    </location>
</feature>